<dbReference type="Proteomes" id="UP001152622">
    <property type="component" value="Chromosome 15"/>
</dbReference>
<proteinExistence type="predicted"/>
<feature type="region of interest" description="Disordered" evidence="1">
    <location>
        <begin position="64"/>
        <end position="83"/>
    </location>
</feature>
<feature type="compositionally biased region" description="Polar residues" evidence="1">
    <location>
        <begin position="65"/>
        <end position="78"/>
    </location>
</feature>
<dbReference type="EMBL" id="JAINUF010000015">
    <property type="protein sequence ID" value="KAJ8341797.1"/>
    <property type="molecule type" value="Genomic_DNA"/>
</dbReference>
<evidence type="ECO:0000313" key="3">
    <source>
        <dbReference type="Proteomes" id="UP001152622"/>
    </source>
</evidence>
<sequence>MPTACPHSGSNTEAQTARVAAADPLRGNSAAAEPNQSFPILGARQLHRGDRRILVFPIRTRLAPSRQNTSAQSLTSAPSLVAPVRPQRQIAHPLEEPGTGSPCQARLPGSGGRGRQQKAAGVARNTACQALQMGKYHCLRLAERALLIKAYQLKK</sequence>
<evidence type="ECO:0000313" key="2">
    <source>
        <dbReference type="EMBL" id="KAJ8341797.1"/>
    </source>
</evidence>
<dbReference type="AlphaFoldDB" id="A0A9Q1EN54"/>
<dbReference type="OrthoDB" id="10596949at2759"/>
<name>A0A9Q1EN54_SYNKA</name>
<accession>A0A9Q1EN54</accession>
<comment type="caution">
    <text evidence="2">The sequence shown here is derived from an EMBL/GenBank/DDBJ whole genome shotgun (WGS) entry which is preliminary data.</text>
</comment>
<feature type="region of interest" description="Disordered" evidence="1">
    <location>
        <begin position="89"/>
        <end position="118"/>
    </location>
</feature>
<gene>
    <name evidence="2" type="ORF">SKAU_G00340880</name>
</gene>
<protein>
    <submittedName>
        <fullName evidence="2">Uncharacterized protein</fullName>
    </submittedName>
</protein>
<reference evidence="2" key="1">
    <citation type="journal article" date="2023" name="Science">
        <title>Genome structures resolve the early diversification of teleost fishes.</title>
        <authorList>
            <person name="Parey E."/>
            <person name="Louis A."/>
            <person name="Montfort J."/>
            <person name="Bouchez O."/>
            <person name="Roques C."/>
            <person name="Iampietro C."/>
            <person name="Lluch J."/>
            <person name="Castinel A."/>
            <person name="Donnadieu C."/>
            <person name="Desvignes T."/>
            <person name="Floi Bucao C."/>
            <person name="Jouanno E."/>
            <person name="Wen M."/>
            <person name="Mejri S."/>
            <person name="Dirks R."/>
            <person name="Jansen H."/>
            <person name="Henkel C."/>
            <person name="Chen W.J."/>
            <person name="Zahm M."/>
            <person name="Cabau C."/>
            <person name="Klopp C."/>
            <person name="Thompson A.W."/>
            <person name="Robinson-Rechavi M."/>
            <person name="Braasch I."/>
            <person name="Lecointre G."/>
            <person name="Bobe J."/>
            <person name="Postlethwait J.H."/>
            <person name="Berthelot C."/>
            <person name="Roest Crollius H."/>
            <person name="Guiguen Y."/>
        </authorList>
    </citation>
    <scope>NUCLEOTIDE SEQUENCE</scope>
    <source>
        <strain evidence="2">WJC10195</strain>
    </source>
</reference>
<keyword evidence="3" id="KW-1185">Reference proteome</keyword>
<organism evidence="2 3">
    <name type="scientific">Synaphobranchus kaupii</name>
    <name type="common">Kaup's arrowtooth eel</name>
    <dbReference type="NCBI Taxonomy" id="118154"/>
    <lineage>
        <taxon>Eukaryota</taxon>
        <taxon>Metazoa</taxon>
        <taxon>Chordata</taxon>
        <taxon>Craniata</taxon>
        <taxon>Vertebrata</taxon>
        <taxon>Euteleostomi</taxon>
        <taxon>Actinopterygii</taxon>
        <taxon>Neopterygii</taxon>
        <taxon>Teleostei</taxon>
        <taxon>Anguilliformes</taxon>
        <taxon>Synaphobranchidae</taxon>
        <taxon>Synaphobranchus</taxon>
    </lineage>
</organism>
<evidence type="ECO:0000256" key="1">
    <source>
        <dbReference type="SAM" id="MobiDB-lite"/>
    </source>
</evidence>